<feature type="region of interest" description="Disordered" evidence="5">
    <location>
        <begin position="240"/>
        <end position="259"/>
    </location>
</feature>
<dbReference type="GO" id="GO:0020037">
    <property type="term" value="F:heme binding"/>
    <property type="evidence" value="ECO:0007669"/>
    <property type="project" value="InterPro"/>
</dbReference>
<keyword evidence="6" id="KW-0732">Signal</keyword>
<dbReference type="InterPro" id="IPR036909">
    <property type="entry name" value="Cyt_c-like_dom_sf"/>
</dbReference>
<dbReference type="SUPFAM" id="SSF46626">
    <property type="entry name" value="Cytochrome c"/>
    <property type="match status" value="1"/>
</dbReference>
<name>A0A8J7FRX8_9GAMM</name>
<dbReference type="GO" id="GO:0004130">
    <property type="term" value="F:cytochrome-c peroxidase activity"/>
    <property type="evidence" value="ECO:0007669"/>
    <property type="project" value="TreeGrafter"/>
</dbReference>
<feature type="domain" description="Cytochrome c" evidence="7">
    <location>
        <begin position="355"/>
        <end position="488"/>
    </location>
</feature>
<accession>A0A8J7FRX8</accession>
<evidence type="ECO:0000256" key="2">
    <source>
        <dbReference type="ARBA" id="ARBA00022723"/>
    </source>
</evidence>
<evidence type="ECO:0000256" key="5">
    <source>
        <dbReference type="SAM" id="MobiDB-lite"/>
    </source>
</evidence>
<evidence type="ECO:0000256" key="3">
    <source>
        <dbReference type="ARBA" id="ARBA00023004"/>
    </source>
</evidence>
<dbReference type="RefSeq" id="WP_193954600.1">
    <property type="nucleotide sequence ID" value="NZ_JADEYS010000019.1"/>
</dbReference>
<comment type="caution">
    <text evidence="8">The sequence shown here is derived from an EMBL/GenBank/DDBJ whole genome shotgun (WGS) entry which is preliminary data.</text>
</comment>
<evidence type="ECO:0000256" key="6">
    <source>
        <dbReference type="SAM" id="SignalP"/>
    </source>
</evidence>
<dbReference type="Gene3D" id="1.10.760.10">
    <property type="entry name" value="Cytochrome c-like domain"/>
    <property type="match status" value="1"/>
</dbReference>
<evidence type="ECO:0000313" key="8">
    <source>
        <dbReference type="EMBL" id="MBE9398907.1"/>
    </source>
</evidence>
<dbReference type="EMBL" id="JADEYS010000019">
    <property type="protein sequence ID" value="MBE9398907.1"/>
    <property type="molecule type" value="Genomic_DNA"/>
</dbReference>
<keyword evidence="1 4" id="KW-0349">Heme</keyword>
<sequence>MSYRLSVLTLGLLMCSPMAVSAQPAEPDFTHSEAGERYAGGRGTYLKRIDKRAFLHPSSNLPFEQQLDFRVGQGIFKKLWVSAPTATTASDGLGPVYNARACQRCHLNNGRGHPPTANWPDDNAVSMFLRLSIPPQNTTQQKLIDERRLGVIPEPTYGGQLQDFAVPGIASEGRMQIHYQEQVITLSDGESARLRQPTYSVSDLGYGPLHPQTQLSARVAPPMIGLGLLEAISREDLQAQADPDDQNNDGISGRTNEVWNADRQQVDVGRFGWKAGHATLNQQNNSALNGDIGISNPDFQSPYGDCTQQQSDCLKMPHGNTERHDNLEASRQMTDLMLLYTRNLAVPARRNTDAPEVLAGKKVFYGSGCQQCHRASFTIHHDPAEPENDKPQQIWPYSDLLLHDMGKGLADQRPEYAATGQEWRTAPLWGIGLTHTVNGHTFFLHDGRARNLLEAILWHGGEATAARNAVIRMPKQDRHNLIRFLESL</sequence>
<dbReference type="PROSITE" id="PS51007">
    <property type="entry name" value="CYTC"/>
    <property type="match status" value="1"/>
</dbReference>
<dbReference type="InterPro" id="IPR010538">
    <property type="entry name" value="DHOR"/>
</dbReference>
<dbReference type="InterPro" id="IPR009056">
    <property type="entry name" value="Cyt_c-like_dom"/>
</dbReference>
<evidence type="ECO:0000313" key="9">
    <source>
        <dbReference type="Proteomes" id="UP000640333"/>
    </source>
</evidence>
<evidence type="ECO:0000256" key="1">
    <source>
        <dbReference type="ARBA" id="ARBA00022617"/>
    </source>
</evidence>
<dbReference type="GO" id="GO:0009055">
    <property type="term" value="F:electron transfer activity"/>
    <property type="evidence" value="ECO:0007669"/>
    <property type="project" value="InterPro"/>
</dbReference>
<keyword evidence="3 4" id="KW-0408">Iron</keyword>
<feature type="signal peptide" evidence="6">
    <location>
        <begin position="1"/>
        <end position="22"/>
    </location>
</feature>
<protein>
    <submittedName>
        <fullName evidence="8">Thiol oxidoreductase</fullName>
    </submittedName>
</protein>
<gene>
    <name evidence="8" type="ORF">IOQ59_16730</name>
</gene>
<dbReference type="Proteomes" id="UP000640333">
    <property type="component" value="Unassembled WGS sequence"/>
</dbReference>
<dbReference type="PANTHER" id="PTHR30600:SF4">
    <property type="entry name" value="CYTOCHROME C DOMAIN-CONTAINING PROTEIN"/>
    <property type="match status" value="1"/>
</dbReference>
<keyword evidence="2 4" id="KW-0479">Metal-binding</keyword>
<organism evidence="8 9">
    <name type="scientific">Pontibacterium sinense</name>
    <dbReference type="NCBI Taxonomy" id="2781979"/>
    <lineage>
        <taxon>Bacteria</taxon>
        <taxon>Pseudomonadati</taxon>
        <taxon>Pseudomonadota</taxon>
        <taxon>Gammaproteobacteria</taxon>
        <taxon>Oceanospirillales</taxon>
        <taxon>Oceanospirillaceae</taxon>
        <taxon>Pontibacterium</taxon>
    </lineage>
</organism>
<dbReference type="InterPro" id="IPR051395">
    <property type="entry name" value="Cytochrome_c_Peroxidase/MauG"/>
</dbReference>
<evidence type="ECO:0000259" key="7">
    <source>
        <dbReference type="PROSITE" id="PS51007"/>
    </source>
</evidence>
<dbReference type="PIRSF" id="PIRSF028099">
    <property type="entry name" value="DUF1111"/>
    <property type="match status" value="1"/>
</dbReference>
<dbReference type="AlphaFoldDB" id="A0A8J7FRX8"/>
<keyword evidence="9" id="KW-1185">Reference proteome</keyword>
<evidence type="ECO:0000256" key="4">
    <source>
        <dbReference type="PROSITE-ProRule" id="PRU00433"/>
    </source>
</evidence>
<dbReference type="PANTHER" id="PTHR30600">
    <property type="entry name" value="CYTOCHROME C PEROXIDASE-RELATED"/>
    <property type="match status" value="1"/>
</dbReference>
<feature type="chain" id="PRO_5035167172" evidence="6">
    <location>
        <begin position="23"/>
        <end position="488"/>
    </location>
</feature>
<reference evidence="8" key="1">
    <citation type="submission" date="2020-10" db="EMBL/GenBank/DDBJ databases">
        <title>Bacterium isolated from coastal waters sediment.</title>
        <authorList>
            <person name="Chen R.-J."/>
            <person name="Lu D.-C."/>
            <person name="Zhu K.-L."/>
            <person name="Du Z.-J."/>
        </authorList>
    </citation>
    <scope>NUCLEOTIDE SEQUENCE</scope>
    <source>
        <strain evidence="8">N1Y112</strain>
    </source>
</reference>
<dbReference type="Pfam" id="PF06537">
    <property type="entry name" value="DHOR"/>
    <property type="match status" value="1"/>
</dbReference>
<proteinExistence type="predicted"/>
<dbReference type="GO" id="GO:0046872">
    <property type="term" value="F:metal ion binding"/>
    <property type="evidence" value="ECO:0007669"/>
    <property type="project" value="UniProtKB-KW"/>
</dbReference>